<comment type="similarity">
    <text evidence="2">Belongs to the TonB family.</text>
</comment>
<gene>
    <name evidence="13" type="ORF">O9Z63_19525</name>
</gene>
<dbReference type="RefSeq" id="WP_270127087.1">
    <property type="nucleotide sequence ID" value="NZ_CP115396.1"/>
</dbReference>
<name>A0ABY7PMR5_9BACT</name>
<dbReference type="PANTHER" id="PTHR33446">
    <property type="entry name" value="PROTEIN TONB-RELATED"/>
    <property type="match status" value="1"/>
</dbReference>
<accession>A0ABY7PMR5</accession>
<evidence type="ECO:0000256" key="7">
    <source>
        <dbReference type="ARBA" id="ARBA00022927"/>
    </source>
</evidence>
<keyword evidence="8 11" id="KW-1133">Transmembrane helix</keyword>
<dbReference type="PROSITE" id="PS52015">
    <property type="entry name" value="TONB_CTD"/>
    <property type="match status" value="1"/>
</dbReference>
<dbReference type="PANTHER" id="PTHR33446:SF2">
    <property type="entry name" value="PROTEIN TONB"/>
    <property type="match status" value="1"/>
</dbReference>
<dbReference type="NCBIfam" id="TIGR01352">
    <property type="entry name" value="tonB_Cterm"/>
    <property type="match status" value="1"/>
</dbReference>
<feature type="compositionally biased region" description="Low complexity" evidence="10">
    <location>
        <begin position="157"/>
        <end position="172"/>
    </location>
</feature>
<comment type="subcellular location">
    <subcellularLocation>
        <location evidence="1">Cell inner membrane</location>
        <topology evidence="1">Single-pass membrane protein</topology>
        <orientation evidence="1">Periplasmic side</orientation>
    </subcellularLocation>
</comment>
<feature type="region of interest" description="Disordered" evidence="10">
    <location>
        <begin position="148"/>
        <end position="175"/>
    </location>
</feature>
<evidence type="ECO:0000256" key="1">
    <source>
        <dbReference type="ARBA" id="ARBA00004383"/>
    </source>
</evidence>
<feature type="domain" description="TonB C-terminal" evidence="12">
    <location>
        <begin position="188"/>
        <end position="278"/>
    </location>
</feature>
<protein>
    <submittedName>
        <fullName evidence="13">TonB family protein</fullName>
    </submittedName>
</protein>
<dbReference type="SUPFAM" id="SSF74653">
    <property type="entry name" value="TolA/TonB C-terminal domain"/>
    <property type="match status" value="1"/>
</dbReference>
<dbReference type="Gene3D" id="3.30.1150.10">
    <property type="match status" value="1"/>
</dbReference>
<evidence type="ECO:0000256" key="5">
    <source>
        <dbReference type="ARBA" id="ARBA00022519"/>
    </source>
</evidence>
<evidence type="ECO:0000256" key="6">
    <source>
        <dbReference type="ARBA" id="ARBA00022692"/>
    </source>
</evidence>
<dbReference type="InterPro" id="IPR051045">
    <property type="entry name" value="TonB-dependent_transducer"/>
</dbReference>
<evidence type="ECO:0000256" key="3">
    <source>
        <dbReference type="ARBA" id="ARBA00022448"/>
    </source>
</evidence>
<dbReference type="InterPro" id="IPR006260">
    <property type="entry name" value="TonB/TolA_C"/>
</dbReference>
<keyword evidence="3" id="KW-0813">Transport</keyword>
<evidence type="ECO:0000256" key="10">
    <source>
        <dbReference type="SAM" id="MobiDB-lite"/>
    </source>
</evidence>
<proteinExistence type="inferred from homology"/>
<evidence type="ECO:0000259" key="12">
    <source>
        <dbReference type="PROSITE" id="PS52015"/>
    </source>
</evidence>
<organism evidence="13 14">
    <name type="scientific">Hymenobacter yonginensis</name>
    <dbReference type="NCBI Taxonomy" id="748197"/>
    <lineage>
        <taxon>Bacteria</taxon>
        <taxon>Pseudomonadati</taxon>
        <taxon>Bacteroidota</taxon>
        <taxon>Cytophagia</taxon>
        <taxon>Cytophagales</taxon>
        <taxon>Hymenobacteraceae</taxon>
        <taxon>Hymenobacter</taxon>
    </lineage>
</organism>
<evidence type="ECO:0000256" key="9">
    <source>
        <dbReference type="ARBA" id="ARBA00023136"/>
    </source>
</evidence>
<evidence type="ECO:0000256" key="11">
    <source>
        <dbReference type="SAM" id="Phobius"/>
    </source>
</evidence>
<reference evidence="13 14" key="1">
    <citation type="journal article" date="2011" name="Int. J. Syst. Evol. Microbiol.">
        <title>Hymenobacter yonginensis sp. nov., isolated from a mesotrophic artificial lake.</title>
        <authorList>
            <person name="Joung Y."/>
            <person name="Cho S.H."/>
            <person name="Kim H."/>
            <person name="Kim S.B."/>
            <person name="Joh K."/>
        </authorList>
    </citation>
    <scope>NUCLEOTIDE SEQUENCE [LARGE SCALE GENOMIC DNA]</scope>
    <source>
        <strain evidence="13 14">KCTC 22745</strain>
    </source>
</reference>
<keyword evidence="7" id="KW-0653">Protein transport</keyword>
<evidence type="ECO:0000256" key="4">
    <source>
        <dbReference type="ARBA" id="ARBA00022475"/>
    </source>
</evidence>
<evidence type="ECO:0000313" key="14">
    <source>
        <dbReference type="Proteomes" id="UP001211872"/>
    </source>
</evidence>
<dbReference type="EMBL" id="CP115396">
    <property type="protein sequence ID" value="WBO84543.1"/>
    <property type="molecule type" value="Genomic_DNA"/>
</dbReference>
<evidence type="ECO:0000256" key="2">
    <source>
        <dbReference type="ARBA" id="ARBA00006555"/>
    </source>
</evidence>
<keyword evidence="5" id="KW-0997">Cell inner membrane</keyword>
<dbReference type="InterPro" id="IPR037682">
    <property type="entry name" value="TonB_C"/>
</dbReference>
<keyword evidence="14" id="KW-1185">Reference proteome</keyword>
<evidence type="ECO:0000256" key="8">
    <source>
        <dbReference type="ARBA" id="ARBA00022989"/>
    </source>
</evidence>
<sequence>MTNSTLDLRTATLDDMVFEGRNKAYGAFLLRRLYNQHLARASATAIVLSLLFISSPLAFRYLFPPMVVAPDVFVLPDPGVVLIDPPVIEHREVEPVKQVAVTVRPPQATTPTKVVKDELAKPEIAKPEIKEVGPVVDEVGPTGPVAIAGSETGSLIGSPTGTKDSGSTKTTGPPKPFITAEVMPQFVGGQEALMRYMQKNLRYPPQALRNNVDGRVFISFTVLASGDIADVQVLKGLGYGTDEEATRVVKNMPAWVPGQQNNRSVAVRYTLPITFRYE</sequence>
<keyword evidence="9 11" id="KW-0472">Membrane</keyword>
<keyword evidence="4" id="KW-1003">Cell membrane</keyword>
<dbReference type="Pfam" id="PF03544">
    <property type="entry name" value="TonB_C"/>
    <property type="match status" value="1"/>
</dbReference>
<keyword evidence="6 11" id="KW-0812">Transmembrane</keyword>
<dbReference type="Proteomes" id="UP001211872">
    <property type="component" value="Chromosome"/>
</dbReference>
<feature type="transmembrane region" description="Helical" evidence="11">
    <location>
        <begin position="41"/>
        <end position="63"/>
    </location>
</feature>
<evidence type="ECO:0000313" key="13">
    <source>
        <dbReference type="EMBL" id="WBO84543.1"/>
    </source>
</evidence>